<evidence type="ECO:0000313" key="2">
    <source>
        <dbReference type="EMBL" id="EIN05279.1"/>
    </source>
</evidence>
<feature type="region of interest" description="Disordered" evidence="1">
    <location>
        <begin position="387"/>
        <end position="443"/>
    </location>
</feature>
<name>R7S5I7_PUNST</name>
<dbReference type="OrthoDB" id="3263050at2759"/>
<dbReference type="Proteomes" id="UP000054196">
    <property type="component" value="Unassembled WGS sequence"/>
</dbReference>
<feature type="compositionally biased region" description="Basic and acidic residues" evidence="1">
    <location>
        <begin position="396"/>
        <end position="414"/>
    </location>
</feature>
<evidence type="ECO:0008006" key="4">
    <source>
        <dbReference type="Google" id="ProtNLM"/>
    </source>
</evidence>
<dbReference type="OMA" id="YEGCFVM"/>
<proteinExistence type="predicted"/>
<sequence length="567" mass="62357">MSLDTLPPEILEQIAFQLATDPVLGPPAHLRALLLAGRTFYDALCVDANPVLYAGVFAAKFDRRRLWYRGPGGRGGGGGGAVGEAEELRRRCGVLGRVKARRGCYRRLEARWDSEGEGEGETREILWTAYLMMLENDGANERHLRHAGIDGWLRDFWAHADGASGVARCMSEGRWPEDGDETALGMWLFWFLFKPEKYKDDHELTRLLKMFALGAHKYPLCEPSWVDFRPPPLPPVPEHSLVPHYGARIVLRPPPLAVPAILSYLALVNRRPASSTAAHIATLATMPIPPTAPATVAVIGGASRGGECACEWGRCLALGGGGGGGDGRPFRPGSLEGVWEGMFMYSEFPAYAALLAGAAPEVLYRSSVAQHRQTWKLREYHYRRRRRGGSSCGCERWGDADADETRGEEGKKEEGEGEVGEGEMKGPLPAGNPLRGYLSPGTRVEEESGRTWIEFRRSEGAVRYVRAGEGEGEGEGQEEDGEEVQDVVVTGEGHSAWGQFNLLGRVRPCDGFITLSKIYIDGDRGEWVYRGYLVGDAYGNLAGRWRDSLTPVGEQGYEGCFAMSRRR</sequence>
<accession>R7S5I7</accession>
<gene>
    <name evidence="2" type="ORF">PUNSTDRAFT_116108</name>
</gene>
<evidence type="ECO:0000256" key="1">
    <source>
        <dbReference type="SAM" id="MobiDB-lite"/>
    </source>
</evidence>
<protein>
    <recommendedName>
        <fullName evidence="4">F-box domain-containing protein</fullName>
    </recommendedName>
</protein>
<dbReference type="HOGENOM" id="CLU_011151_1_1_1"/>
<evidence type="ECO:0000313" key="3">
    <source>
        <dbReference type="Proteomes" id="UP000054196"/>
    </source>
</evidence>
<dbReference type="KEGG" id="psq:PUNSTDRAFT_116108"/>
<dbReference type="EMBL" id="JH687551">
    <property type="protein sequence ID" value="EIN05279.1"/>
    <property type="molecule type" value="Genomic_DNA"/>
</dbReference>
<keyword evidence="3" id="KW-1185">Reference proteome</keyword>
<dbReference type="RefSeq" id="XP_007387682.1">
    <property type="nucleotide sequence ID" value="XM_007387620.1"/>
</dbReference>
<dbReference type="GeneID" id="18876786"/>
<reference evidence="3" key="1">
    <citation type="journal article" date="2012" name="Science">
        <title>The Paleozoic origin of enzymatic lignin decomposition reconstructed from 31 fungal genomes.</title>
        <authorList>
            <person name="Floudas D."/>
            <person name="Binder M."/>
            <person name="Riley R."/>
            <person name="Barry K."/>
            <person name="Blanchette R.A."/>
            <person name="Henrissat B."/>
            <person name="Martinez A.T."/>
            <person name="Otillar R."/>
            <person name="Spatafora J.W."/>
            <person name="Yadav J.S."/>
            <person name="Aerts A."/>
            <person name="Benoit I."/>
            <person name="Boyd A."/>
            <person name="Carlson A."/>
            <person name="Copeland A."/>
            <person name="Coutinho P.M."/>
            <person name="de Vries R.P."/>
            <person name="Ferreira P."/>
            <person name="Findley K."/>
            <person name="Foster B."/>
            <person name="Gaskell J."/>
            <person name="Glotzer D."/>
            <person name="Gorecki P."/>
            <person name="Heitman J."/>
            <person name="Hesse C."/>
            <person name="Hori C."/>
            <person name="Igarashi K."/>
            <person name="Jurgens J.A."/>
            <person name="Kallen N."/>
            <person name="Kersten P."/>
            <person name="Kohler A."/>
            <person name="Kuees U."/>
            <person name="Kumar T.K.A."/>
            <person name="Kuo A."/>
            <person name="LaButti K."/>
            <person name="Larrondo L.F."/>
            <person name="Lindquist E."/>
            <person name="Ling A."/>
            <person name="Lombard V."/>
            <person name="Lucas S."/>
            <person name="Lundell T."/>
            <person name="Martin R."/>
            <person name="McLaughlin D.J."/>
            <person name="Morgenstern I."/>
            <person name="Morin E."/>
            <person name="Murat C."/>
            <person name="Nagy L.G."/>
            <person name="Nolan M."/>
            <person name="Ohm R.A."/>
            <person name="Patyshakuliyeva A."/>
            <person name="Rokas A."/>
            <person name="Ruiz-Duenas F.J."/>
            <person name="Sabat G."/>
            <person name="Salamov A."/>
            <person name="Samejima M."/>
            <person name="Schmutz J."/>
            <person name="Slot J.C."/>
            <person name="St John F."/>
            <person name="Stenlid J."/>
            <person name="Sun H."/>
            <person name="Sun S."/>
            <person name="Syed K."/>
            <person name="Tsang A."/>
            <person name="Wiebenga A."/>
            <person name="Young D."/>
            <person name="Pisabarro A."/>
            <person name="Eastwood D.C."/>
            <person name="Martin F."/>
            <person name="Cullen D."/>
            <person name="Grigoriev I.V."/>
            <person name="Hibbett D.S."/>
        </authorList>
    </citation>
    <scope>NUCLEOTIDE SEQUENCE [LARGE SCALE GENOMIC DNA]</scope>
    <source>
        <strain evidence="3">HHB-11173 SS5</strain>
    </source>
</reference>
<dbReference type="AlphaFoldDB" id="R7S5I7"/>
<organism evidence="2 3">
    <name type="scientific">Punctularia strigosozonata (strain HHB-11173)</name>
    <name type="common">White-rot fungus</name>
    <dbReference type="NCBI Taxonomy" id="741275"/>
    <lineage>
        <taxon>Eukaryota</taxon>
        <taxon>Fungi</taxon>
        <taxon>Dikarya</taxon>
        <taxon>Basidiomycota</taxon>
        <taxon>Agaricomycotina</taxon>
        <taxon>Agaricomycetes</taxon>
        <taxon>Corticiales</taxon>
        <taxon>Punctulariaceae</taxon>
        <taxon>Punctularia</taxon>
    </lineage>
</organism>
<dbReference type="eggNOG" id="ENOG502R0EC">
    <property type="taxonomic scope" value="Eukaryota"/>
</dbReference>